<dbReference type="Proteomes" id="UP001164250">
    <property type="component" value="Chromosome 10"/>
</dbReference>
<gene>
    <name evidence="1" type="ORF">Patl1_07229</name>
</gene>
<dbReference type="EMBL" id="CM047906">
    <property type="protein sequence ID" value="KAJ0086297.1"/>
    <property type="molecule type" value="Genomic_DNA"/>
</dbReference>
<proteinExistence type="predicted"/>
<protein>
    <submittedName>
        <fullName evidence="1">Uncharacterized protein</fullName>
    </submittedName>
</protein>
<accession>A0ACC1AGS1</accession>
<comment type="caution">
    <text evidence="1">The sequence shown here is derived from an EMBL/GenBank/DDBJ whole genome shotgun (WGS) entry which is preliminary data.</text>
</comment>
<keyword evidence="2" id="KW-1185">Reference proteome</keyword>
<name>A0ACC1AGS1_9ROSI</name>
<organism evidence="1 2">
    <name type="scientific">Pistacia atlantica</name>
    <dbReference type="NCBI Taxonomy" id="434234"/>
    <lineage>
        <taxon>Eukaryota</taxon>
        <taxon>Viridiplantae</taxon>
        <taxon>Streptophyta</taxon>
        <taxon>Embryophyta</taxon>
        <taxon>Tracheophyta</taxon>
        <taxon>Spermatophyta</taxon>
        <taxon>Magnoliopsida</taxon>
        <taxon>eudicotyledons</taxon>
        <taxon>Gunneridae</taxon>
        <taxon>Pentapetalae</taxon>
        <taxon>rosids</taxon>
        <taxon>malvids</taxon>
        <taxon>Sapindales</taxon>
        <taxon>Anacardiaceae</taxon>
        <taxon>Pistacia</taxon>
    </lineage>
</organism>
<evidence type="ECO:0000313" key="2">
    <source>
        <dbReference type="Proteomes" id="UP001164250"/>
    </source>
</evidence>
<sequence length="50" mass="5296">MTSGILTFLEILFQSEIGSISLDIKNTPGEVNGYGFEAEESQGATSNSVI</sequence>
<reference evidence="2" key="1">
    <citation type="journal article" date="2023" name="G3 (Bethesda)">
        <title>Genome assembly and association tests identify interacting loci associated with vigor, precocity, and sex in interspecific pistachio rootstocks.</title>
        <authorList>
            <person name="Palmer W."/>
            <person name="Jacygrad E."/>
            <person name="Sagayaradj S."/>
            <person name="Cavanaugh K."/>
            <person name="Han R."/>
            <person name="Bertier L."/>
            <person name="Beede B."/>
            <person name="Kafkas S."/>
            <person name="Golino D."/>
            <person name="Preece J."/>
            <person name="Michelmore R."/>
        </authorList>
    </citation>
    <scope>NUCLEOTIDE SEQUENCE [LARGE SCALE GENOMIC DNA]</scope>
</reference>
<evidence type="ECO:0000313" key="1">
    <source>
        <dbReference type="EMBL" id="KAJ0086297.1"/>
    </source>
</evidence>